<organism evidence="3 4">
    <name type="scientific">Candidatus Avoscillospira stercorigallinarum</name>
    <dbReference type="NCBI Taxonomy" id="2840708"/>
    <lineage>
        <taxon>Bacteria</taxon>
        <taxon>Bacillati</taxon>
        <taxon>Bacillota</taxon>
        <taxon>Clostridia</taxon>
        <taxon>Eubacteriales</taxon>
        <taxon>Oscillospiraceae</taxon>
        <taxon>Oscillospiraceae incertae sedis</taxon>
        <taxon>Candidatus Avoscillospira</taxon>
    </lineage>
</organism>
<comment type="caution">
    <text evidence="3">The sequence shown here is derived from an EMBL/GenBank/DDBJ whole genome shotgun (WGS) entry which is preliminary data.</text>
</comment>
<dbReference type="EMBL" id="DVFN01000102">
    <property type="protein sequence ID" value="HIQ70079.1"/>
    <property type="molecule type" value="Genomic_DNA"/>
</dbReference>
<dbReference type="InterPro" id="IPR050300">
    <property type="entry name" value="GDXG_lipolytic_enzyme"/>
</dbReference>
<feature type="domain" description="BD-FAE-like" evidence="2">
    <location>
        <begin position="75"/>
        <end position="253"/>
    </location>
</feature>
<reference evidence="3" key="1">
    <citation type="submission" date="2020-10" db="EMBL/GenBank/DDBJ databases">
        <authorList>
            <person name="Gilroy R."/>
        </authorList>
    </citation>
    <scope>NUCLEOTIDE SEQUENCE</scope>
    <source>
        <strain evidence="3">ChiSjej2B20-13462</strain>
    </source>
</reference>
<accession>A0A9D0Z6K9</accession>
<dbReference type="InterPro" id="IPR002471">
    <property type="entry name" value="Pept_S9_AS"/>
</dbReference>
<dbReference type="Gene3D" id="3.40.50.1820">
    <property type="entry name" value="alpha/beta hydrolase"/>
    <property type="match status" value="1"/>
</dbReference>
<gene>
    <name evidence="3" type="ORF">IAA67_07105</name>
</gene>
<reference evidence="3" key="2">
    <citation type="journal article" date="2021" name="PeerJ">
        <title>Extensive microbial diversity within the chicken gut microbiome revealed by metagenomics and culture.</title>
        <authorList>
            <person name="Gilroy R."/>
            <person name="Ravi A."/>
            <person name="Getino M."/>
            <person name="Pursley I."/>
            <person name="Horton D.L."/>
            <person name="Alikhan N.F."/>
            <person name="Baker D."/>
            <person name="Gharbi K."/>
            <person name="Hall N."/>
            <person name="Watson M."/>
            <person name="Adriaenssens E.M."/>
            <person name="Foster-Nyarko E."/>
            <person name="Jarju S."/>
            <person name="Secka A."/>
            <person name="Antonio M."/>
            <person name="Oren A."/>
            <person name="Chaudhuri R.R."/>
            <person name="La Ragione R."/>
            <person name="Hildebrand F."/>
            <person name="Pallen M.J."/>
        </authorList>
    </citation>
    <scope>NUCLEOTIDE SEQUENCE</scope>
    <source>
        <strain evidence="3">ChiSjej2B20-13462</strain>
    </source>
</reference>
<dbReference type="InterPro" id="IPR029058">
    <property type="entry name" value="AB_hydrolase_fold"/>
</dbReference>
<evidence type="ECO:0000313" key="3">
    <source>
        <dbReference type="EMBL" id="HIQ70079.1"/>
    </source>
</evidence>
<proteinExistence type="predicted"/>
<dbReference type="GO" id="GO:0006508">
    <property type="term" value="P:proteolysis"/>
    <property type="evidence" value="ECO:0007669"/>
    <property type="project" value="InterPro"/>
</dbReference>
<dbReference type="Pfam" id="PF20434">
    <property type="entry name" value="BD-FAE"/>
    <property type="match status" value="1"/>
</dbReference>
<dbReference type="GO" id="GO:0004252">
    <property type="term" value="F:serine-type endopeptidase activity"/>
    <property type="evidence" value="ECO:0007669"/>
    <property type="project" value="InterPro"/>
</dbReference>
<protein>
    <submittedName>
        <fullName evidence="3">Alpha/beta hydrolase</fullName>
    </submittedName>
</protein>
<evidence type="ECO:0000256" key="1">
    <source>
        <dbReference type="ARBA" id="ARBA00022801"/>
    </source>
</evidence>
<dbReference type="InterPro" id="IPR049492">
    <property type="entry name" value="BD-FAE-like_dom"/>
</dbReference>
<dbReference type="AlphaFoldDB" id="A0A9D0Z6K9"/>
<dbReference type="SUPFAM" id="SSF53474">
    <property type="entry name" value="alpha/beta-Hydrolases"/>
    <property type="match status" value="1"/>
</dbReference>
<dbReference type="PANTHER" id="PTHR48081">
    <property type="entry name" value="AB HYDROLASE SUPERFAMILY PROTEIN C4A8.06C"/>
    <property type="match status" value="1"/>
</dbReference>
<dbReference type="PANTHER" id="PTHR48081:SF6">
    <property type="entry name" value="PEPTIDASE S9 PROLYL OLIGOPEPTIDASE CATALYTIC DOMAIN-CONTAINING PROTEIN"/>
    <property type="match status" value="1"/>
</dbReference>
<dbReference type="PROSITE" id="PS00708">
    <property type="entry name" value="PRO_ENDOPEP_SER"/>
    <property type="match status" value="1"/>
</dbReference>
<evidence type="ECO:0000313" key="4">
    <source>
        <dbReference type="Proteomes" id="UP000886874"/>
    </source>
</evidence>
<dbReference type="Proteomes" id="UP000886874">
    <property type="component" value="Unassembled WGS sequence"/>
</dbReference>
<sequence>MDYTANIAALEQAVAAHAFLRPIALHRLPDGTLDRDGNLTLWNRAMEAFIKTPLWPEGAPGWDGRDPLQGEPCLVYIPAPAGHENAPTILVAHGGGFLWRTGCEGPNVAWYFHRAGYHTAILSYRLLPYDRHAAIADMQRAIRLLRTGDLGPGRRIIAMGFSAGGMLSGNCAVYADGGDPAASDPVERLSSRLDACVVGYGAMSSVSFPGPFMADPNEPDLFGVNAADRYYLATEKHITPETPPFFIWQTLSDDGRHGLCLAKALQDAGVPYELHIFEGGVHGLAMADGENDLEADVPHIHHWGRLCTEWLALHGLGPEGDG</sequence>
<keyword evidence="1 3" id="KW-0378">Hydrolase</keyword>
<evidence type="ECO:0000259" key="2">
    <source>
        <dbReference type="Pfam" id="PF20434"/>
    </source>
</evidence>
<name>A0A9D0Z6K9_9FIRM</name>